<feature type="compositionally biased region" description="Basic residues" evidence="1">
    <location>
        <begin position="382"/>
        <end position="396"/>
    </location>
</feature>
<evidence type="ECO:0000256" key="1">
    <source>
        <dbReference type="SAM" id="MobiDB-lite"/>
    </source>
</evidence>
<dbReference type="EMBL" id="ML119154">
    <property type="protein sequence ID" value="RPB09201.1"/>
    <property type="molecule type" value="Genomic_DNA"/>
</dbReference>
<dbReference type="AlphaFoldDB" id="A0A3N4KLI8"/>
<feature type="compositionally biased region" description="Basic residues" evidence="1">
    <location>
        <begin position="339"/>
        <end position="354"/>
    </location>
</feature>
<dbReference type="PANTHER" id="PTHR12323">
    <property type="entry name" value="SR-RELATED CTD ASSOCIATED FACTOR 6"/>
    <property type="match status" value="1"/>
</dbReference>
<dbReference type="InterPro" id="IPR006569">
    <property type="entry name" value="CID_dom"/>
</dbReference>
<accession>A0A3N4KLI8</accession>
<keyword evidence="4" id="KW-1185">Reference proteome</keyword>
<proteinExistence type="predicted"/>
<evidence type="ECO:0000259" key="2">
    <source>
        <dbReference type="PROSITE" id="PS51391"/>
    </source>
</evidence>
<reference evidence="3 4" key="1">
    <citation type="journal article" date="2018" name="Nat. Ecol. Evol.">
        <title>Pezizomycetes genomes reveal the molecular basis of ectomycorrhizal truffle lifestyle.</title>
        <authorList>
            <person name="Murat C."/>
            <person name="Payen T."/>
            <person name="Noel B."/>
            <person name="Kuo A."/>
            <person name="Morin E."/>
            <person name="Chen J."/>
            <person name="Kohler A."/>
            <person name="Krizsan K."/>
            <person name="Balestrini R."/>
            <person name="Da Silva C."/>
            <person name="Montanini B."/>
            <person name="Hainaut M."/>
            <person name="Levati E."/>
            <person name="Barry K.W."/>
            <person name="Belfiori B."/>
            <person name="Cichocki N."/>
            <person name="Clum A."/>
            <person name="Dockter R.B."/>
            <person name="Fauchery L."/>
            <person name="Guy J."/>
            <person name="Iotti M."/>
            <person name="Le Tacon F."/>
            <person name="Lindquist E.A."/>
            <person name="Lipzen A."/>
            <person name="Malagnac F."/>
            <person name="Mello A."/>
            <person name="Molinier V."/>
            <person name="Miyauchi S."/>
            <person name="Poulain J."/>
            <person name="Riccioni C."/>
            <person name="Rubini A."/>
            <person name="Sitrit Y."/>
            <person name="Splivallo R."/>
            <person name="Traeger S."/>
            <person name="Wang M."/>
            <person name="Zifcakova L."/>
            <person name="Wipf D."/>
            <person name="Zambonelli A."/>
            <person name="Paolocci F."/>
            <person name="Nowrousian M."/>
            <person name="Ottonello S."/>
            <person name="Baldrian P."/>
            <person name="Spatafora J.W."/>
            <person name="Henrissat B."/>
            <person name="Nagy L.G."/>
            <person name="Aury J.M."/>
            <person name="Wincker P."/>
            <person name="Grigoriev I.V."/>
            <person name="Bonfante P."/>
            <person name="Martin F.M."/>
        </authorList>
    </citation>
    <scope>NUCLEOTIDE SEQUENCE [LARGE SCALE GENOMIC DNA]</scope>
    <source>
        <strain evidence="3 4">CCBAS932</strain>
    </source>
</reference>
<dbReference type="SMART" id="SM00582">
    <property type="entry name" value="RPR"/>
    <property type="match status" value="1"/>
</dbReference>
<dbReference type="Pfam" id="PF04818">
    <property type="entry name" value="CID"/>
    <property type="match status" value="1"/>
</dbReference>
<name>A0A3N4KLI8_9PEZI</name>
<sequence>MATTAVAVSIARASFRGGLLRPDPTAVPLDEITLFHTLLNKALTICSPSNIQNCKRWILRYVTSRARVVLLGKYLVALSPSLTKPPSGPSPSPRRQRLHMLYLVNDILHHTTRNEPSPTFPEEIKTFLKDLFTAAIAPGAVKQLAKVERLLNLWKTQSYYPAPFTAELLTAVRDAAAGNKSSSSPRVKPATERPLLLPPFHGDPSLPFYDLPAANILPHLKPNAPTPINPRMVKPIQFSTLTPSEPLATAVKGFLASVEGIFSGADIGAGDPDAVGGLFGSAGEGEGYYGWSRSFCENMRMKKRAAAEGKSSRSEGRASRSRRRGSYSDSERSGSYSRSRSRSRSRSGGRRRYRESRSRSPSWRSRSRSPAHRQGGTGRARQGMKKAEKRRRGTVN</sequence>
<dbReference type="OrthoDB" id="21470at2759"/>
<dbReference type="GO" id="GO:0048471">
    <property type="term" value="C:perinuclear region of cytoplasm"/>
    <property type="evidence" value="ECO:0007669"/>
    <property type="project" value="TreeGrafter"/>
</dbReference>
<gene>
    <name evidence="3" type="ORF">P167DRAFT_555034</name>
</gene>
<evidence type="ECO:0000313" key="4">
    <source>
        <dbReference type="Proteomes" id="UP000277580"/>
    </source>
</evidence>
<dbReference type="InterPro" id="IPR008942">
    <property type="entry name" value="ENTH_VHS"/>
</dbReference>
<dbReference type="Proteomes" id="UP000277580">
    <property type="component" value="Unassembled WGS sequence"/>
</dbReference>
<organism evidence="3 4">
    <name type="scientific">Morchella conica CCBAS932</name>
    <dbReference type="NCBI Taxonomy" id="1392247"/>
    <lineage>
        <taxon>Eukaryota</taxon>
        <taxon>Fungi</taxon>
        <taxon>Dikarya</taxon>
        <taxon>Ascomycota</taxon>
        <taxon>Pezizomycotina</taxon>
        <taxon>Pezizomycetes</taxon>
        <taxon>Pezizales</taxon>
        <taxon>Morchellaceae</taxon>
        <taxon>Morchella</taxon>
    </lineage>
</organism>
<dbReference type="InParanoid" id="A0A3N4KLI8"/>
<dbReference type="GO" id="GO:0006874">
    <property type="term" value="P:intracellular calcium ion homeostasis"/>
    <property type="evidence" value="ECO:0007669"/>
    <property type="project" value="TreeGrafter"/>
</dbReference>
<dbReference type="PROSITE" id="PS51391">
    <property type="entry name" value="CID"/>
    <property type="match status" value="1"/>
</dbReference>
<feature type="domain" description="CID" evidence="2">
    <location>
        <begin position="27"/>
        <end position="176"/>
    </location>
</feature>
<dbReference type="Gene3D" id="1.25.40.90">
    <property type="match status" value="1"/>
</dbReference>
<feature type="compositionally biased region" description="Basic and acidic residues" evidence="1">
    <location>
        <begin position="305"/>
        <end position="318"/>
    </location>
</feature>
<evidence type="ECO:0000313" key="3">
    <source>
        <dbReference type="EMBL" id="RPB09201.1"/>
    </source>
</evidence>
<protein>
    <recommendedName>
        <fullName evidence="2">CID domain-containing protein</fullName>
    </recommendedName>
</protein>
<feature type="region of interest" description="Disordered" evidence="1">
    <location>
        <begin position="305"/>
        <end position="396"/>
    </location>
</feature>
<dbReference type="STRING" id="1392247.A0A3N4KLI8"/>
<dbReference type="PANTHER" id="PTHR12323:SF0">
    <property type="entry name" value="CALCIUM HOMEOSTASIS ENDOPLASMIC RETICULUM PROTEIN"/>
    <property type="match status" value="1"/>
</dbReference>